<reference evidence="1" key="1">
    <citation type="journal article" date="2015" name="Nature">
        <title>Complex archaea that bridge the gap between prokaryotes and eukaryotes.</title>
        <authorList>
            <person name="Spang A."/>
            <person name="Saw J.H."/>
            <person name="Jorgensen S.L."/>
            <person name="Zaremba-Niedzwiedzka K."/>
            <person name="Martijn J."/>
            <person name="Lind A.E."/>
            <person name="van Eijk R."/>
            <person name="Schleper C."/>
            <person name="Guy L."/>
            <person name="Ettema T.J."/>
        </authorList>
    </citation>
    <scope>NUCLEOTIDE SEQUENCE</scope>
</reference>
<sequence length="54" mass="6039">MKKKLMIVLIMLTFTLIACAGPQRISIRQCKEVGTVTTECMSTEILGDFSMLPF</sequence>
<dbReference type="EMBL" id="LAZR01002352">
    <property type="protein sequence ID" value="KKN31154.1"/>
    <property type="molecule type" value="Genomic_DNA"/>
</dbReference>
<protein>
    <recommendedName>
        <fullName evidence="2">Lipoprotein</fullName>
    </recommendedName>
</protein>
<organism evidence="1">
    <name type="scientific">marine sediment metagenome</name>
    <dbReference type="NCBI Taxonomy" id="412755"/>
    <lineage>
        <taxon>unclassified sequences</taxon>
        <taxon>metagenomes</taxon>
        <taxon>ecological metagenomes</taxon>
    </lineage>
</organism>
<dbReference type="AlphaFoldDB" id="A0A0F9PLV1"/>
<proteinExistence type="predicted"/>
<name>A0A0F9PLV1_9ZZZZ</name>
<accession>A0A0F9PLV1</accession>
<gene>
    <name evidence="1" type="ORF">LCGC14_0826630</name>
</gene>
<dbReference type="PROSITE" id="PS51257">
    <property type="entry name" value="PROKAR_LIPOPROTEIN"/>
    <property type="match status" value="1"/>
</dbReference>
<comment type="caution">
    <text evidence="1">The sequence shown here is derived from an EMBL/GenBank/DDBJ whole genome shotgun (WGS) entry which is preliminary data.</text>
</comment>
<evidence type="ECO:0008006" key="2">
    <source>
        <dbReference type="Google" id="ProtNLM"/>
    </source>
</evidence>
<evidence type="ECO:0000313" key="1">
    <source>
        <dbReference type="EMBL" id="KKN31154.1"/>
    </source>
</evidence>